<dbReference type="EMBL" id="CYXP01000006">
    <property type="protein sequence ID" value="CUN22259.1"/>
    <property type="molecule type" value="Genomic_DNA"/>
</dbReference>
<evidence type="ECO:0000313" key="4">
    <source>
        <dbReference type="Proteomes" id="UP000095591"/>
    </source>
</evidence>
<gene>
    <name evidence="3" type="ORF">ERS852429_02628</name>
</gene>
<dbReference type="Pfam" id="PF14297">
    <property type="entry name" value="Lin1244_N"/>
    <property type="match status" value="1"/>
</dbReference>
<dbReference type="AlphaFoldDB" id="A0A173V4I9"/>
<sequence length="256" mass="29252">MARPTKTGLDYYSFDVNFFSNRKIRKIMRACGPSSPTILICLLCNIYEYKGYYIEWDEELPFDIADDVGVSEGAVKEVMKKAIDIEFFDKEMYEKFKILTSKGIQERFVEGTRKRKDISVKKEYWIISDINPVSTVKNSIDVSSNKQSKVNQSKEKTPSKSPSKEGGKTFLNLIDKNPPNDGIPRNWDGLRNFMVKYGIKGHEADEIIILSNFGQTSVDPNPPMPIWSLKMEVEKSNGKIRLPGAFILSRLRTQAN</sequence>
<proteinExistence type="predicted"/>
<evidence type="ECO:0000256" key="1">
    <source>
        <dbReference type="SAM" id="MobiDB-lite"/>
    </source>
</evidence>
<feature type="compositionally biased region" description="Basic and acidic residues" evidence="1">
    <location>
        <begin position="152"/>
        <end position="167"/>
    </location>
</feature>
<reference evidence="3 4" key="1">
    <citation type="submission" date="2015-09" db="EMBL/GenBank/DDBJ databases">
        <authorList>
            <consortium name="Pathogen Informatics"/>
        </authorList>
    </citation>
    <scope>NUCLEOTIDE SEQUENCE [LARGE SCALE GENOMIC DNA]</scope>
    <source>
        <strain evidence="3 4">2789STDY5608872</strain>
    </source>
</reference>
<feature type="domain" description="Lin1244/Lin1753-like N-terminal" evidence="2">
    <location>
        <begin position="11"/>
        <end position="104"/>
    </location>
</feature>
<name>A0A173V4I9_PARDI</name>
<dbReference type="PANTHER" id="PTHR39196">
    <property type="entry name" value="PRIMOSOME, DNAD SUBUNIT"/>
    <property type="match status" value="1"/>
</dbReference>
<organism evidence="3 4">
    <name type="scientific">Parabacteroides distasonis</name>
    <dbReference type="NCBI Taxonomy" id="823"/>
    <lineage>
        <taxon>Bacteria</taxon>
        <taxon>Pseudomonadati</taxon>
        <taxon>Bacteroidota</taxon>
        <taxon>Bacteroidia</taxon>
        <taxon>Bacteroidales</taxon>
        <taxon>Tannerellaceae</taxon>
        <taxon>Parabacteroides</taxon>
    </lineage>
</organism>
<feature type="region of interest" description="Disordered" evidence="1">
    <location>
        <begin position="142"/>
        <end position="177"/>
    </location>
</feature>
<dbReference type="Proteomes" id="UP000095591">
    <property type="component" value="Unassembled WGS sequence"/>
</dbReference>
<dbReference type="InterPro" id="IPR025400">
    <property type="entry name" value="Lin1244/Lin1753-like_N"/>
</dbReference>
<evidence type="ECO:0000259" key="2">
    <source>
        <dbReference type="Pfam" id="PF14297"/>
    </source>
</evidence>
<dbReference type="PANTHER" id="PTHR39196:SF1">
    <property type="entry name" value="PRIMOSOME, DNAD SUBUNIT"/>
    <property type="match status" value="1"/>
</dbReference>
<evidence type="ECO:0000313" key="3">
    <source>
        <dbReference type="EMBL" id="CUN22259.1"/>
    </source>
</evidence>
<feature type="compositionally biased region" description="Low complexity" evidence="1">
    <location>
        <begin position="142"/>
        <end position="151"/>
    </location>
</feature>
<dbReference type="RefSeq" id="WP_057319515.1">
    <property type="nucleotide sequence ID" value="NZ_CYXP01000006.1"/>
</dbReference>
<protein>
    <recommendedName>
        <fullName evidence="2">Lin1244/Lin1753-like N-terminal domain-containing protein</fullName>
    </recommendedName>
</protein>
<accession>A0A173V4I9</accession>